<evidence type="ECO:0000313" key="1">
    <source>
        <dbReference type="EMBL" id="QNA45043.1"/>
    </source>
</evidence>
<dbReference type="Proteomes" id="UP000515344">
    <property type="component" value="Chromosome"/>
</dbReference>
<dbReference type="RefSeq" id="WP_182803754.1">
    <property type="nucleotide sequence ID" value="NZ_CP060007.1"/>
</dbReference>
<reference evidence="2" key="1">
    <citation type="submission" date="2020-08" db="EMBL/GenBank/DDBJ databases">
        <title>Lacibacter sp. S13-6-6 genome sequencing.</title>
        <authorList>
            <person name="Jin L."/>
        </authorList>
    </citation>
    <scope>NUCLEOTIDE SEQUENCE [LARGE SCALE GENOMIC DNA]</scope>
    <source>
        <strain evidence="2">S13-6-6</strain>
    </source>
</reference>
<name>A0A7G5XHU0_9BACT</name>
<sequence>MIVYNVTSKLDWSIHDAWVKWMLEEHIPEVVATGCFKSGLLLKLLEIDEEDGPTYTAQYFAETKQQQEEYVQQHAAALRQKVFDKWGNRIIAFRSIMEVVQ</sequence>
<dbReference type="EMBL" id="CP060007">
    <property type="protein sequence ID" value="QNA45043.1"/>
    <property type="molecule type" value="Genomic_DNA"/>
</dbReference>
<dbReference type="InterPro" id="IPR025563">
    <property type="entry name" value="DUF4286"/>
</dbReference>
<gene>
    <name evidence="1" type="ORF">H4075_02270</name>
</gene>
<dbReference type="KEGG" id="lacs:H4075_02270"/>
<organism evidence="1 2">
    <name type="scientific">Lacibacter sediminis</name>
    <dbReference type="NCBI Taxonomy" id="2760713"/>
    <lineage>
        <taxon>Bacteria</taxon>
        <taxon>Pseudomonadati</taxon>
        <taxon>Bacteroidota</taxon>
        <taxon>Chitinophagia</taxon>
        <taxon>Chitinophagales</taxon>
        <taxon>Chitinophagaceae</taxon>
        <taxon>Lacibacter</taxon>
    </lineage>
</organism>
<evidence type="ECO:0000313" key="2">
    <source>
        <dbReference type="Proteomes" id="UP000515344"/>
    </source>
</evidence>
<protein>
    <submittedName>
        <fullName evidence="1">DUF4286 family protein</fullName>
    </submittedName>
</protein>
<proteinExistence type="predicted"/>
<keyword evidence="2" id="KW-1185">Reference proteome</keyword>
<dbReference type="Pfam" id="PF14114">
    <property type="entry name" value="DUF4286"/>
    <property type="match status" value="1"/>
</dbReference>
<dbReference type="AlphaFoldDB" id="A0A7G5XHU0"/>
<accession>A0A7G5XHU0</accession>